<dbReference type="CDD" id="cd01823">
    <property type="entry name" value="SEST_like"/>
    <property type="match status" value="1"/>
</dbReference>
<sequence>MQSLPSSRPVLRFLFLKAYARAGLAVVTAGGVLVTAVACGRGGDYASSPTTVTVNATAAAGSVGSPSAPPSAKGGYVALGDSYTSGPGIPDRTGTPTGCQRSDRNYPSLVAESLGIKATDFRDMSCSGATIGDLSGAQSTDDGTNPAQLSALSSGTRLVTIGIGGNDIGFSDLVEQCTKSGIVYYATGSGKYTGSKAPCRGKYVSGGTDQIQQRILTAGARLADALKEVKQRAPQARVYIVGYPAILPSQGSDCGLDMGLAPGDVTFLNQEVQQLNTTLKQRAQAVGAGYVDTYTPSVGHDACSAPKSRWIEPFLPLAPAAPVHPNERGERGMAEAVLRAVDG</sequence>
<dbReference type="EMBL" id="JBEUKS010000001">
    <property type="protein sequence ID" value="MFC1437690.1"/>
    <property type="molecule type" value="Genomic_DNA"/>
</dbReference>
<dbReference type="RefSeq" id="WP_380563197.1">
    <property type="nucleotide sequence ID" value="NZ_JBEUKS010000001.1"/>
</dbReference>
<dbReference type="InterPro" id="IPR036514">
    <property type="entry name" value="SGNH_hydro_sf"/>
</dbReference>
<evidence type="ECO:0000313" key="2">
    <source>
        <dbReference type="EMBL" id="MFC1437690.1"/>
    </source>
</evidence>
<reference evidence="2 3" key="1">
    <citation type="submission" date="2024-06" db="EMBL/GenBank/DDBJ databases">
        <authorList>
            <person name="Lee S.D."/>
        </authorList>
    </citation>
    <scope>NUCLEOTIDE SEQUENCE [LARGE SCALE GENOMIC DNA]</scope>
    <source>
        <strain evidence="2 3">N1-10</strain>
    </source>
</reference>
<evidence type="ECO:0000313" key="3">
    <source>
        <dbReference type="Proteomes" id="UP001592581"/>
    </source>
</evidence>
<evidence type="ECO:0000259" key="1">
    <source>
        <dbReference type="Pfam" id="PF13472"/>
    </source>
</evidence>
<dbReference type="InterPro" id="IPR013830">
    <property type="entry name" value="SGNH_hydro"/>
</dbReference>
<dbReference type="PANTHER" id="PTHR37981:SF1">
    <property type="entry name" value="SGNH HYDROLASE-TYPE ESTERASE DOMAIN-CONTAINING PROTEIN"/>
    <property type="match status" value="1"/>
</dbReference>
<dbReference type="PANTHER" id="PTHR37981">
    <property type="entry name" value="LIPASE 2"/>
    <property type="match status" value="1"/>
</dbReference>
<dbReference type="InterPro" id="IPR037460">
    <property type="entry name" value="SEST-like"/>
</dbReference>
<dbReference type="Pfam" id="PF13472">
    <property type="entry name" value="Lipase_GDSL_2"/>
    <property type="match status" value="1"/>
</dbReference>
<dbReference type="EC" id="3.1.-.-" evidence="2"/>
<comment type="caution">
    <text evidence="2">The sequence shown here is derived from an EMBL/GenBank/DDBJ whole genome shotgun (WGS) entry which is preliminary data.</text>
</comment>
<dbReference type="Proteomes" id="UP001592581">
    <property type="component" value="Unassembled WGS sequence"/>
</dbReference>
<keyword evidence="2" id="KW-0378">Hydrolase</keyword>
<gene>
    <name evidence="2" type="ORF">ABUW04_05405</name>
</gene>
<dbReference type="SUPFAM" id="SSF52266">
    <property type="entry name" value="SGNH hydrolase"/>
    <property type="match status" value="1"/>
</dbReference>
<proteinExistence type="predicted"/>
<name>A0ABV6XHH4_9ACTN</name>
<accession>A0ABV6XHH4</accession>
<feature type="domain" description="SGNH hydrolase-type esterase" evidence="1">
    <location>
        <begin position="78"/>
        <end position="331"/>
    </location>
</feature>
<dbReference type="Gene3D" id="3.40.50.1110">
    <property type="entry name" value="SGNH hydrolase"/>
    <property type="match status" value="1"/>
</dbReference>
<keyword evidence="3" id="KW-1185">Reference proteome</keyword>
<dbReference type="GO" id="GO:0016787">
    <property type="term" value="F:hydrolase activity"/>
    <property type="evidence" value="ECO:0007669"/>
    <property type="project" value="UniProtKB-KW"/>
</dbReference>
<organism evidence="2 3">
    <name type="scientific">Streptacidiphilus jeojiensis</name>
    <dbReference type="NCBI Taxonomy" id="3229225"/>
    <lineage>
        <taxon>Bacteria</taxon>
        <taxon>Bacillati</taxon>
        <taxon>Actinomycetota</taxon>
        <taxon>Actinomycetes</taxon>
        <taxon>Kitasatosporales</taxon>
        <taxon>Streptomycetaceae</taxon>
        <taxon>Streptacidiphilus</taxon>
    </lineage>
</organism>
<protein>
    <submittedName>
        <fullName evidence="2">SGNH/GDSL hydrolase family protein</fullName>
        <ecNumber evidence="2">3.1.-.-</ecNumber>
    </submittedName>
</protein>